<dbReference type="RefSeq" id="WP_013556435.1">
    <property type="nucleotide sequence ID" value="NC_014958.1"/>
</dbReference>
<evidence type="ECO:0000256" key="5">
    <source>
        <dbReference type="ARBA" id="ARBA00022670"/>
    </source>
</evidence>
<dbReference type="OrthoDB" id="9800627at2"/>
<dbReference type="EMBL" id="CP002454">
    <property type="protein sequence ID" value="ADV66930.1"/>
    <property type="molecule type" value="Genomic_DNA"/>
</dbReference>
<dbReference type="CDD" id="cd06158">
    <property type="entry name" value="S2P-M50_like_1"/>
    <property type="match status" value="1"/>
</dbReference>
<evidence type="ECO:0000256" key="1">
    <source>
        <dbReference type="ARBA" id="ARBA00001947"/>
    </source>
</evidence>
<dbReference type="GO" id="GO:0008237">
    <property type="term" value="F:metallopeptidase activity"/>
    <property type="evidence" value="ECO:0007669"/>
    <property type="project" value="UniProtKB-KW"/>
</dbReference>
<evidence type="ECO:0000313" key="16">
    <source>
        <dbReference type="Proteomes" id="UP000008635"/>
    </source>
</evidence>
<organism evidence="15 16">
    <name type="scientific">Deinococcus maricopensis (strain DSM 21211 / LMG 22137 / NRRL B-23946 / LB-34)</name>
    <dbReference type="NCBI Taxonomy" id="709986"/>
    <lineage>
        <taxon>Bacteria</taxon>
        <taxon>Thermotogati</taxon>
        <taxon>Deinococcota</taxon>
        <taxon>Deinococci</taxon>
        <taxon>Deinococcales</taxon>
        <taxon>Deinococcaceae</taxon>
        <taxon>Deinococcus</taxon>
    </lineage>
</organism>
<evidence type="ECO:0000256" key="8">
    <source>
        <dbReference type="ARBA" id="ARBA00022801"/>
    </source>
</evidence>
<dbReference type="GO" id="GO:0006508">
    <property type="term" value="P:proteolysis"/>
    <property type="evidence" value="ECO:0007669"/>
    <property type="project" value="UniProtKB-KW"/>
</dbReference>
<evidence type="ECO:0000256" key="11">
    <source>
        <dbReference type="ARBA" id="ARBA00023049"/>
    </source>
</evidence>
<dbReference type="GO" id="GO:0046872">
    <property type="term" value="F:metal ion binding"/>
    <property type="evidence" value="ECO:0007669"/>
    <property type="project" value="UniProtKB-KW"/>
</dbReference>
<dbReference type="InterPro" id="IPR052348">
    <property type="entry name" value="Metallopeptidase_M50B"/>
</dbReference>
<evidence type="ECO:0000256" key="12">
    <source>
        <dbReference type="ARBA" id="ARBA00023136"/>
    </source>
</evidence>
<keyword evidence="8" id="KW-0378">Hydrolase</keyword>
<evidence type="ECO:0000256" key="4">
    <source>
        <dbReference type="ARBA" id="ARBA00022475"/>
    </source>
</evidence>
<comment type="cofactor">
    <cofactor evidence="1">
        <name>Zn(2+)</name>
        <dbReference type="ChEBI" id="CHEBI:29105"/>
    </cofactor>
</comment>
<dbReference type="AlphaFoldDB" id="E8U791"/>
<dbReference type="eggNOG" id="COG1994">
    <property type="taxonomic scope" value="Bacteria"/>
</dbReference>
<dbReference type="PANTHER" id="PTHR35864:SF1">
    <property type="entry name" value="ZINC METALLOPROTEASE YWHC-RELATED"/>
    <property type="match status" value="1"/>
</dbReference>
<evidence type="ECO:0000256" key="13">
    <source>
        <dbReference type="SAM" id="Phobius"/>
    </source>
</evidence>
<keyword evidence="7" id="KW-0479">Metal-binding</keyword>
<keyword evidence="6 13" id="KW-0812">Transmembrane</keyword>
<dbReference type="HOGENOM" id="CLU_086979_0_0_0"/>
<evidence type="ECO:0000256" key="10">
    <source>
        <dbReference type="ARBA" id="ARBA00022989"/>
    </source>
</evidence>
<keyword evidence="12 13" id="KW-0472">Membrane</keyword>
<comment type="subcellular location">
    <subcellularLocation>
        <location evidence="2">Cell membrane</location>
        <topology evidence="2">Multi-pass membrane protein</topology>
    </subcellularLocation>
</comment>
<evidence type="ECO:0000256" key="9">
    <source>
        <dbReference type="ARBA" id="ARBA00022833"/>
    </source>
</evidence>
<keyword evidence="16" id="KW-1185">Reference proteome</keyword>
<keyword evidence="9" id="KW-0862">Zinc</keyword>
<evidence type="ECO:0000256" key="2">
    <source>
        <dbReference type="ARBA" id="ARBA00004651"/>
    </source>
</evidence>
<dbReference type="STRING" id="709986.Deima_1279"/>
<dbReference type="KEGG" id="dmr:Deima_1279"/>
<dbReference type="InterPro" id="IPR008915">
    <property type="entry name" value="Peptidase_M50"/>
</dbReference>
<keyword evidence="4" id="KW-1003">Cell membrane</keyword>
<accession>E8U791</accession>
<evidence type="ECO:0000313" key="15">
    <source>
        <dbReference type="EMBL" id="ADV66930.1"/>
    </source>
</evidence>
<evidence type="ECO:0000256" key="7">
    <source>
        <dbReference type="ARBA" id="ARBA00022723"/>
    </source>
</evidence>
<feature type="transmembrane region" description="Helical" evidence="13">
    <location>
        <begin position="121"/>
        <end position="142"/>
    </location>
</feature>
<dbReference type="PANTHER" id="PTHR35864">
    <property type="entry name" value="ZINC METALLOPROTEASE MJ0611-RELATED"/>
    <property type="match status" value="1"/>
</dbReference>
<evidence type="ECO:0000256" key="6">
    <source>
        <dbReference type="ARBA" id="ARBA00022692"/>
    </source>
</evidence>
<evidence type="ECO:0000259" key="14">
    <source>
        <dbReference type="Pfam" id="PF02163"/>
    </source>
</evidence>
<reference evidence="16" key="2">
    <citation type="submission" date="2011-01" db="EMBL/GenBank/DDBJ databases">
        <title>The complete genome of Deinococcus maricopensis DSM 21211.</title>
        <authorList>
            <consortium name="US DOE Joint Genome Institute (JGI-PGF)"/>
            <person name="Lucas S."/>
            <person name="Copeland A."/>
            <person name="Lapidus A."/>
            <person name="Goodwin L."/>
            <person name="Pitluck S."/>
            <person name="Kyrpides N."/>
            <person name="Mavromatis K."/>
            <person name="Pagani I."/>
            <person name="Ivanova N."/>
            <person name="Ovchinnikova G."/>
            <person name="Zeytun A."/>
            <person name="Detter J.C."/>
            <person name="Han C."/>
            <person name="Land M."/>
            <person name="Hauser L."/>
            <person name="Markowitz V."/>
            <person name="Cheng J.-F."/>
            <person name="Hugenholtz P."/>
            <person name="Woyke T."/>
            <person name="Wu D."/>
            <person name="Pukall R."/>
            <person name="Gehrich-Schroeter G."/>
            <person name="Brambilla E."/>
            <person name="Klenk H.-P."/>
            <person name="Eisen J.A."/>
        </authorList>
    </citation>
    <scope>NUCLEOTIDE SEQUENCE [LARGE SCALE GENOMIC DNA]</scope>
    <source>
        <strain evidence="16">DSM 21211 / LMG 22137 / NRRL B-23946 / LB-34</strain>
    </source>
</reference>
<protein>
    <submittedName>
        <fullName evidence="15">Peptidase M50</fullName>
    </submittedName>
</protein>
<feature type="domain" description="Peptidase M50" evidence="14">
    <location>
        <begin position="18"/>
        <end position="115"/>
    </location>
</feature>
<comment type="similarity">
    <text evidence="3">Belongs to the peptidase M50B family.</text>
</comment>
<feature type="transmembrane region" description="Helical" evidence="13">
    <location>
        <begin position="162"/>
        <end position="183"/>
    </location>
</feature>
<feature type="transmembrane region" description="Helical" evidence="13">
    <location>
        <begin position="57"/>
        <end position="75"/>
    </location>
</feature>
<keyword evidence="11" id="KW-0482">Metalloprotease</keyword>
<keyword evidence="10 13" id="KW-1133">Transmembrane helix</keyword>
<evidence type="ECO:0000256" key="3">
    <source>
        <dbReference type="ARBA" id="ARBA00007931"/>
    </source>
</evidence>
<dbReference type="Pfam" id="PF02163">
    <property type="entry name" value="Peptidase_M50"/>
    <property type="match status" value="2"/>
</dbReference>
<dbReference type="Proteomes" id="UP000008635">
    <property type="component" value="Chromosome"/>
</dbReference>
<dbReference type="InterPro" id="IPR044537">
    <property type="entry name" value="Rip2-like"/>
</dbReference>
<keyword evidence="5" id="KW-0645">Protease</keyword>
<feature type="domain" description="Peptidase M50" evidence="14">
    <location>
        <begin position="122"/>
        <end position="169"/>
    </location>
</feature>
<feature type="transmembrane region" description="Helical" evidence="13">
    <location>
        <begin position="87"/>
        <end position="114"/>
    </location>
</feature>
<feature type="transmembrane region" description="Helical" evidence="13">
    <location>
        <begin position="12"/>
        <end position="36"/>
    </location>
</feature>
<proteinExistence type="inferred from homology"/>
<gene>
    <name evidence="15" type="ordered locus">Deima_1279</name>
</gene>
<name>E8U791_DEIML</name>
<sequence length="205" mass="22028" precursor="true">MGLINLLSSDPLAFVIIAGALVLSLTFHEFAHAWVADRLGDPTPRRYGRVTLNPARHLDPFGALLLLVAGFGFARPVPVNMNNLSRWGGLAVAAAGPLSNILIAVVTTVLLYVLPHTQLSLQVLLTVLSINLVLAIFNLLPIPLLDGSRIVAALFPRTLGRSLMEFEAMPFSFVLVMVFIYIARGPIGDILGTVQGFVLRLIGLG</sequence>
<dbReference type="GO" id="GO:0005886">
    <property type="term" value="C:plasma membrane"/>
    <property type="evidence" value="ECO:0007669"/>
    <property type="project" value="UniProtKB-SubCell"/>
</dbReference>
<reference evidence="15 16" key="1">
    <citation type="journal article" date="2011" name="Stand. Genomic Sci.">
        <title>Complete genome sequence of Deinococcus maricopensis type strain (LB-34).</title>
        <authorList>
            <person name="Pukall R."/>
            <person name="Zeytun A."/>
            <person name="Lucas S."/>
            <person name="Lapidus A."/>
            <person name="Hammon N."/>
            <person name="Deshpande S."/>
            <person name="Nolan M."/>
            <person name="Cheng J.F."/>
            <person name="Pitluck S."/>
            <person name="Liolios K."/>
            <person name="Pagani I."/>
            <person name="Mikhailova N."/>
            <person name="Ivanova N."/>
            <person name="Mavromatis K."/>
            <person name="Pati A."/>
            <person name="Tapia R."/>
            <person name="Han C."/>
            <person name="Goodwin L."/>
            <person name="Chen A."/>
            <person name="Palaniappan K."/>
            <person name="Land M."/>
            <person name="Hauser L."/>
            <person name="Chang Y.J."/>
            <person name="Jeffries C.D."/>
            <person name="Brambilla E.M."/>
            <person name="Rohde M."/>
            <person name="Goker M."/>
            <person name="Detter J.C."/>
            <person name="Woyke T."/>
            <person name="Bristow J."/>
            <person name="Eisen J.A."/>
            <person name="Markowitz V."/>
            <person name="Hugenholtz P."/>
            <person name="Kyrpides N.C."/>
            <person name="Klenk H.P."/>
        </authorList>
    </citation>
    <scope>NUCLEOTIDE SEQUENCE [LARGE SCALE GENOMIC DNA]</scope>
    <source>
        <strain evidence="16">DSM 21211 / LMG 22137 / NRRL B-23946 / LB-34</strain>
    </source>
</reference>